<dbReference type="AlphaFoldDB" id="A0A5C4VRS4"/>
<dbReference type="SUPFAM" id="SSF103481">
    <property type="entry name" value="Multidrug resistance efflux transporter EmrE"/>
    <property type="match status" value="2"/>
</dbReference>
<dbReference type="PANTHER" id="PTHR22911:SF37">
    <property type="entry name" value="THREONINE_HOMOSERINE EXPORTER RHTA"/>
    <property type="match status" value="1"/>
</dbReference>
<name>A0A5C4VRS4_9ACTN</name>
<dbReference type="InterPro" id="IPR037185">
    <property type="entry name" value="EmrE-like"/>
</dbReference>
<dbReference type="RefSeq" id="WP_139623675.1">
    <property type="nucleotide sequence ID" value="NZ_VDMP01000025.1"/>
</dbReference>
<dbReference type="InterPro" id="IPR000620">
    <property type="entry name" value="EamA_dom"/>
</dbReference>
<feature type="transmembrane region" description="Helical" evidence="2">
    <location>
        <begin position="66"/>
        <end position="86"/>
    </location>
</feature>
<keyword evidence="2" id="KW-0812">Transmembrane</keyword>
<comment type="caution">
    <text evidence="4">The sequence shown here is derived from an EMBL/GenBank/DDBJ whole genome shotgun (WGS) entry which is preliminary data.</text>
</comment>
<evidence type="ECO:0000313" key="5">
    <source>
        <dbReference type="Proteomes" id="UP000313231"/>
    </source>
</evidence>
<gene>
    <name evidence="4" type="ORF">FHP29_15130</name>
</gene>
<keyword evidence="2" id="KW-1133">Transmembrane helix</keyword>
<evidence type="ECO:0000256" key="1">
    <source>
        <dbReference type="ARBA" id="ARBA00007362"/>
    </source>
</evidence>
<keyword evidence="5" id="KW-1185">Reference proteome</keyword>
<dbReference type="Pfam" id="PF00892">
    <property type="entry name" value="EamA"/>
    <property type="match status" value="1"/>
</dbReference>
<feature type="transmembrane region" description="Helical" evidence="2">
    <location>
        <begin position="92"/>
        <end position="109"/>
    </location>
</feature>
<comment type="similarity">
    <text evidence="1">Belongs to the EamA transporter family.</text>
</comment>
<organism evidence="4 5">
    <name type="scientific">Nocardioides albidus</name>
    <dbReference type="NCBI Taxonomy" id="1517589"/>
    <lineage>
        <taxon>Bacteria</taxon>
        <taxon>Bacillati</taxon>
        <taxon>Actinomycetota</taxon>
        <taxon>Actinomycetes</taxon>
        <taxon>Propionibacteriales</taxon>
        <taxon>Nocardioidaceae</taxon>
        <taxon>Nocardioides</taxon>
    </lineage>
</organism>
<dbReference type="EMBL" id="VDMP01000025">
    <property type="protein sequence ID" value="TNM38563.1"/>
    <property type="molecule type" value="Genomic_DNA"/>
</dbReference>
<dbReference type="GO" id="GO:0005886">
    <property type="term" value="C:plasma membrane"/>
    <property type="evidence" value="ECO:0007669"/>
    <property type="project" value="TreeGrafter"/>
</dbReference>
<dbReference type="GO" id="GO:0015565">
    <property type="term" value="F:threonine efflux transmembrane transporter activity"/>
    <property type="evidence" value="ECO:0007669"/>
    <property type="project" value="TreeGrafter"/>
</dbReference>
<feature type="domain" description="EamA" evidence="3">
    <location>
        <begin position="142"/>
        <end position="268"/>
    </location>
</feature>
<feature type="transmembrane region" description="Helical" evidence="2">
    <location>
        <begin position="255"/>
        <end position="272"/>
    </location>
</feature>
<dbReference type="PANTHER" id="PTHR22911">
    <property type="entry name" value="ACYL-MALONYL CONDENSING ENZYME-RELATED"/>
    <property type="match status" value="1"/>
</dbReference>
<sequence length="291" mass="29699">MSTDRVPPWAITVAAMFSVQLSSSLAVSLIDRVGSGGTAWLRLCMGALLLLVLARPPLRLVRRQDVPVLLGLGLATGLMTVGLLAAIDRIPLGTAVAIEFLGPLTVAAVRSHSRQALAWPALALVGVVLLTEPWHGHVDVVGVVLAIGAGVAWATYIVLTQHVGDRFHGLGTLSITVPIAAVLATVVGLPQAGGRLTPGVLAAALGLAVLMPVLPLTLELLALRRMSPAAFGTLMALEPAFGVLLGAIVLGQLPTAVQVVGIVLVVVAGAAAQRTGTREPAKDAPLDPLGA</sequence>
<feature type="transmembrane region" description="Helical" evidence="2">
    <location>
        <begin position="140"/>
        <end position="159"/>
    </location>
</feature>
<feature type="transmembrane region" description="Helical" evidence="2">
    <location>
        <begin position="229"/>
        <end position="249"/>
    </location>
</feature>
<dbReference type="Proteomes" id="UP000313231">
    <property type="component" value="Unassembled WGS sequence"/>
</dbReference>
<feature type="transmembrane region" description="Helical" evidence="2">
    <location>
        <begin position="116"/>
        <end position="134"/>
    </location>
</feature>
<dbReference type="OrthoDB" id="9815120at2"/>
<feature type="transmembrane region" description="Helical" evidence="2">
    <location>
        <begin position="171"/>
        <end position="189"/>
    </location>
</feature>
<reference evidence="4 5" key="1">
    <citation type="journal article" date="2016" name="Int. J. Syst. Evol. Microbiol.">
        <title>Nocardioides albidus sp. nov., an actinobacterium isolated from garden soil.</title>
        <authorList>
            <person name="Singh H."/>
            <person name="Du J."/>
            <person name="Trinh H."/>
            <person name="Won K."/>
            <person name="Yang J.E."/>
            <person name="Yin C."/>
            <person name="Kook M."/>
            <person name="Yi T.H."/>
        </authorList>
    </citation>
    <scope>NUCLEOTIDE SEQUENCE [LARGE SCALE GENOMIC DNA]</scope>
    <source>
        <strain evidence="4 5">CCTCC AB 2015297</strain>
    </source>
</reference>
<keyword evidence="2" id="KW-0472">Membrane</keyword>
<feature type="transmembrane region" description="Helical" evidence="2">
    <location>
        <begin position="201"/>
        <end position="222"/>
    </location>
</feature>
<evidence type="ECO:0000313" key="4">
    <source>
        <dbReference type="EMBL" id="TNM38563.1"/>
    </source>
</evidence>
<protein>
    <submittedName>
        <fullName evidence="4">EamA family transporter</fullName>
    </submittedName>
</protein>
<accession>A0A5C4VRS4</accession>
<evidence type="ECO:0000259" key="3">
    <source>
        <dbReference type="Pfam" id="PF00892"/>
    </source>
</evidence>
<feature type="transmembrane region" description="Helical" evidence="2">
    <location>
        <begin position="36"/>
        <end position="54"/>
    </location>
</feature>
<evidence type="ECO:0000256" key="2">
    <source>
        <dbReference type="SAM" id="Phobius"/>
    </source>
</evidence>
<proteinExistence type="inferred from homology"/>